<dbReference type="Ensembl" id="ENSCINT00000023932.2">
    <property type="protein sequence ID" value="ENSCINP00000023686.2"/>
    <property type="gene ID" value="ENSCING00000012763.2"/>
</dbReference>
<sequence>NNYKAILLRCRSGAVHLTQTQELWKHREVQLPTNTRPKLATWKRSSCVQKRAKEVAFHISLLHGQVYNICDVASRVMM</sequence>
<dbReference type="AlphaFoldDB" id="F6ZQB7"/>
<reference evidence="1" key="3">
    <citation type="submission" date="2025-08" db="UniProtKB">
        <authorList>
            <consortium name="Ensembl"/>
        </authorList>
    </citation>
    <scope>IDENTIFICATION</scope>
</reference>
<organism evidence="1 2">
    <name type="scientific">Ciona intestinalis</name>
    <name type="common">Transparent sea squirt</name>
    <name type="synonym">Ascidia intestinalis</name>
    <dbReference type="NCBI Taxonomy" id="7719"/>
    <lineage>
        <taxon>Eukaryota</taxon>
        <taxon>Metazoa</taxon>
        <taxon>Chordata</taxon>
        <taxon>Tunicata</taxon>
        <taxon>Ascidiacea</taxon>
        <taxon>Phlebobranchia</taxon>
        <taxon>Cionidae</taxon>
        <taxon>Ciona</taxon>
    </lineage>
</organism>
<proteinExistence type="predicted"/>
<dbReference type="Proteomes" id="UP000008144">
    <property type="component" value="Chromosome 3"/>
</dbReference>
<keyword evidence="2" id="KW-1185">Reference proteome</keyword>
<reference evidence="1" key="2">
    <citation type="journal article" date="2008" name="Genome Biol.">
        <title>Improved genome assembly and evidence-based global gene model set for the chordate Ciona intestinalis: new insight into intron and operon populations.</title>
        <authorList>
            <person name="Satou Y."/>
            <person name="Mineta K."/>
            <person name="Ogasawara M."/>
            <person name="Sasakura Y."/>
            <person name="Shoguchi E."/>
            <person name="Ueno K."/>
            <person name="Yamada L."/>
            <person name="Matsumoto J."/>
            <person name="Wasserscheid J."/>
            <person name="Dewar K."/>
            <person name="Wiley G.B."/>
            <person name="Macmil S.L."/>
            <person name="Roe B.A."/>
            <person name="Zeller R.W."/>
            <person name="Hastings K.E."/>
            <person name="Lemaire P."/>
            <person name="Lindquist E."/>
            <person name="Endo T."/>
            <person name="Hotta K."/>
            <person name="Inaba K."/>
        </authorList>
    </citation>
    <scope>NUCLEOTIDE SEQUENCE [LARGE SCALE GENOMIC DNA]</scope>
    <source>
        <strain evidence="1">wild type</strain>
    </source>
</reference>
<protein>
    <submittedName>
        <fullName evidence="1">Uncharacterized protein</fullName>
    </submittedName>
</protein>
<name>F6ZQB7_CIOIN</name>
<reference evidence="1" key="4">
    <citation type="submission" date="2025-09" db="UniProtKB">
        <authorList>
            <consortium name="Ensembl"/>
        </authorList>
    </citation>
    <scope>IDENTIFICATION</scope>
</reference>
<evidence type="ECO:0000313" key="2">
    <source>
        <dbReference type="Proteomes" id="UP000008144"/>
    </source>
</evidence>
<dbReference type="EMBL" id="EAAA01001701">
    <property type="status" value="NOT_ANNOTATED_CDS"/>
    <property type="molecule type" value="Genomic_DNA"/>
</dbReference>
<reference evidence="2" key="1">
    <citation type="journal article" date="2002" name="Science">
        <title>The draft genome of Ciona intestinalis: insights into chordate and vertebrate origins.</title>
        <authorList>
            <person name="Dehal P."/>
            <person name="Satou Y."/>
            <person name="Campbell R.K."/>
            <person name="Chapman J."/>
            <person name="Degnan B."/>
            <person name="De Tomaso A."/>
            <person name="Davidson B."/>
            <person name="Di Gregorio A."/>
            <person name="Gelpke M."/>
            <person name="Goodstein D.M."/>
            <person name="Harafuji N."/>
            <person name="Hastings K.E."/>
            <person name="Ho I."/>
            <person name="Hotta K."/>
            <person name="Huang W."/>
            <person name="Kawashima T."/>
            <person name="Lemaire P."/>
            <person name="Martinez D."/>
            <person name="Meinertzhagen I.A."/>
            <person name="Necula S."/>
            <person name="Nonaka M."/>
            <person name="Putnam N."/>
            <person name="Rash S."/>
            <person name="Saiga H."/>
            <person name="Satake M."/>
            <person name="Terry A."/>
            <person name="Yamada L."/>
            <person name="Wang H.G."/>
            <person name="Awazu S."/>
            <person name="Azumi K."/>
            <person name="Boore J."/>
            <person name="Branno M."/>
            <person name="Chin-Bow S."/>
            <person name="DeSantis R."/>
            <person name="Doyle S."/>
            <person name="Francino P."/>
            <person name="Keys D.N."/>
            <person name="Haga S."/>
            <person name="Hayashi H."/>
            <person name="Hino K."/>
            <person name="Imai K.S."/>
            <person name="Inaba K."/>
            <person name="Kano S."/>
            <person name="Kobayashi K."/>
            <person name="Kobayashi M."/>
            <person name="Lee B.I."/>
            <person name="Makabe K.W."/>
            <person name="Manohar C."/>
            <person name="Matassi G."/>
            <person name="Medina M."/>
            <person name="Mochizuki Y."/>
            <person name="Mount S."/>
            <person name="Morishita T."/>
            <person name="Miura S."/>
            <person name="Nakayama A."/>
            <person name="Nishizaka S."/>
            <person name="Nomoto H."/>
            <person name="Ohta F."/>
            <person name="Oishi K."/>
            <person name="Rigoutsos I."/>
            <person name="Sano M."/>
            <person name="Sasaki A."/>
            <person name="Sasakura Y."/>
            <person name="Shoguchi E."/>
            <person name="Shin-i T."/>
            <person name="Spagnuolo A."/>
            <person name="Stainier D."/>
            <person name="Suzuki M.M."/>
            <person name="Tassy O."/>
            <person name="Takatori N."/>
            <person name="Tokuoka M."/>
            <person name="Yagi K."/>
            <person name="Yoshizaki F."/>
            <person name="Wada S."/>
            <person name="Zhang C."/>
            <person name="Hyatt P.D."/>
            <person name="Larimer F."/>
            <person name="Detter C."/>
            <person name="Doggett N."/>
            <person name="Glavina T."/>
            <person name="Hawkins T."/>
            <person name="Richardson P."/>
            <person name="Lucas S."/>
            <person name="Kohara Y."/>
            <person name="Levine M."/>
            <person name="Satoh N."/>
            <person name="Rokhsar D.S."/>
        </authorList>
    </citation>
    <scope>NUCLEOTIDE SEQUENCE [LARGE SCALE GENOMIC DNA]</scope>
</reference>
<dbReference type="HOGENOM" id="CLU_2628153_0_0_1"/>
<accession>F6ZQB7</accession>
<dbReference type="InParanoid" id="F6ZQB7"/>
<evidence type="ECO:0000313" key="1">
    <source>
        <dbReference type="Ensembl" id="ENSCINP00000023686.2"/>
    </source>
</evidence>